<reference evidence="3 4" key="1">
    <citation type="journal article" date="2013" name="Stand. Genomic Sci.">
        <title>Genomic Encyclopedia of Type Strains, Phase I: The one thousand microbial genomes (KMG-I) project.</title>
        <authorList>
            <person name="Kyrpides N.C."/>
            <person name="Woyke T."/>
            <person name="Eisen J.A."/>
            <person name="Garrity G."/>
            <person name="Lilburn T.G."/>
            <person name="Beck B.J."/>
            <person name="Whitman W.B."/>
            <person name="Hugenholtz P."/>
            <person name="Klenk H.P."/>
        </authorList>
    </citation>
    <scope>NUCLEOTIDE SEQUENCE [LARGE SCALE GENOMIC DNA]</scope>
    <source>
        <strain evidence="3 4">DSM 45044</strain>
    </source>
</reference>
<gene>
    <name evidence="3" type="ORF">LX16_5019</name>
</gene>
<evidence type="ECO:0000256" key="2">
    <source>
        <dbReference type="SAM" id="Phobius"/>
    </source>
</evidence>
<evidence type="ECO:0000313" key="3">
    <source>
        <dbReference type="EMBL" id="TWJ07535.1"/>
    </source>
</evidence>
<dbReference type="RefSeq" id="WP_211354753.1">
    <property type="nucleotide sequence ID" value="NZ_BAABIJ010000007.1"/>
</dbReference>
<feature type="region of interest" description="Disordered" evidence="1">
    <location>
        <begin position="1"/>
        <end position="30"/>
    </location>
</feature>
<accession>A0A562UPI9</accession>
<keyword evidence="2" id="KW-1133">Transmembrane helix</keyword>
<dbReference type="Pfam" id="PF14155">
    <property type="entry name" value="DUF4307"/>
    <property type="match status" value="1"/>
</dbReference>
<organism evidence="3 4">
    <name type="scientific">Stackebrandtia albiflava</name>
    <dbReference type="NCBI Taxonomy" id="406432"/>
    <lineage>
        <taxon>Bacteria</taxon>
        <taxon>Bacillati</taxon>
        <taxon>Actinomycetota</taxon>
        <taxon>Actinomycetes</taxon>
        <taxon>Glycomycetales</taxon>
        <taxon>Glycomycetaceae</taxon>
        <taxon>Stackebrandtia</taxon>
    </lineage>
</organism>
<keyword evidence="2" id="KW-0812">Transmembrane</keyword>
<dbReference type="InterPro" id="IPR025443">
    <property type="entry name" value="DUF4307"/>
</dbReference>
<feature type="transmembrane region" description="Helical" evidence="2">
    <location>
        <begin position="36"/>
        <end position="58"/>
    </location>
</feature>
<comment type="caution">
    <text evidence="3">The sequence shown here is derived from an EMBL/GenBank/DDBJ whole genome shotgun (WGS) entry which is preliminary data.</text>
</comment>
<dbReference type="Proteomes" id="UP000321617">
    <property type="component" value="Unassembled WGS sequence"/>
</dbReference>
<keyword evidence="4" id="KW-1185">Reference proteome</keyword>
<evidence type="ECO:0000313" key="4">
    <source>
        <dbReference type="Proteomes" id="UP000321617"/>
    </source>
</evidence>
<keyword evidence="2" id="KW-0472">Membrane</keyword>
<proteinExistence type="predicted"/>
<dbReference type="EMBL" id="VLLL01000011">
    <property type="protein sequence ID" value="TWJ07535.1"/>
    <property type="molecule type" value="Genomic_DNA"/>
</dbReference>
<dbReference type="AlphaFoldDB" id="A0A562UPI9"/>
<name>A0A562UPI9_9ACTN</name>
<protein>
    <submittedName>
        <fullName evidence="3">Uncharacterized protein DUF4307</fullName>
    </submittedName>
</protein>
<evidence type="ECO:0000256" key="1">
    <source>
        <dbReference type="SAM" id="MobiDB-lite"/>
    </source>
</evidence>
<sequence>MDETRTTSVRFPPGRYGRRRPDTGAGTGLTGRRPSAWLTGLAALAVVIAGVAISLKLYDQYGDREYHGQVLAFDTAEESVSITFEVFKPAGEPAVCRVRARSADGAQVGMAEVSITARESHVTVEYVLETTGKPVTGELQRCYAAE</sequence>